<gene>
    <name evidence="2" type="ORF">MTR67_041903</name>
</gene>
<feature type="region of interest" description="Disordered" evidence="1">
    <location>
        <begin position="15"/>
        <end position="39"/>
    </location>
</feature>
<sequence length="126" mass="14243">MFSVTPSKRAKQISNDIVNGLDDGETQTTVPSSPIRDYSTSTLKDERSIESVHLLFLFRNGVNFSDKRLPPQNCSFPLEYFTRGVGRSVVSDLSSQFTALWKALKSMRYTLRVLLAFQKKSLYAAQ</sequence>
<dbReference type="EMBL" id="CP133620">
    <property type="protein sequence ID" value="WMV48518.1"/>
    <property type="molecule type" value="Genomic_DNA"/>
</dbReference>
<protein>
    <submittedName>
        <fullName evidence="2">Uncharacterized protein</fullName>
    </submittedName>
</protein>
<evidence type="ECO:0000313" key="3">
    <source>
        <dbReference type="Proteomes" id="UP001234989"/>
    </source>
</evidence>
<feature type="compositionally biased region" description="Polar residues" evidence="1">
    <location>
        <begin position="26"/>
        <end position="39"/>
    </location>
</feature>
<dbReference type="Proteomes" id="UP001234989">
    <property type="component" value="Chromosome 9"/>
</dbReference>
<accession>A0AAF0UL01</accession>
<evidence type="ECO:0000256" key="1">
    <source>
        <dbReference type="SAM" id="MobiDB-lite"/>
    </source>
</evidence>
<reference evidence="2" key="1">
    <citation type="submission" date="2023-08" db="EMBL/GenBank/DDBJ databases">
        <title>A de novo genome assembly of Solanum verrucosum Schlechtendal, a Mexican diploid species geographically isolated from the other diploid A-genome species in potato relatives.</title>
        <authorList>
            <person name="Hosaka K."/>
        </authorList>
    </citation>
    <scope>NUCLEOTIDE SEQUENCE</scope>
    <source>
        <tissue evidence="2">Young leaves</tissue>
    </source>
</reference>
<keyword evidence="3" id="KW-1185">Reference proteome</keyword>
<organism evidence="2 3">
    <name type="scientific">Solanum verrucosum</name>
    <dbReference type="NCBI Taxonomy" id="315347"/>
    <lineage>
        <taxon>Eukaryota</taxon>
        <taxon>Viridiplantae</taxon>
        <taxon>Streptophyta</taxon>
        <taxon>Embryophyta</taxon>
        <taxon>Tracheophyta</taxon>
        <taxon>Spermatophyta</taxon>
        <taxon>Magnoliopsida</taxon>
        <taxon>eudicotyledons</taxon>
        <taxon>Gunneridae</taxon>
        <taxon>Pentapetalae</taxon>
        <taxon>asterids</taxon>
        <taxon>lamiids</taxon>
        <taxon>Solanales</taxon>
        <taxon>Solanaceae</taxon>
        <taxon>Solanoideae</taxon>
        <taxon>Solaneae</taxon>
        <taxon>Solanum</taxon>
    </lineage>
</organism>
<evidence type="ECO:0000313" key="2">
    <source>
        <dbReference type="EMBL" id="WMV48518.1"/>
    </source>
</evidence>
<proteinExistence type="predicted"/>
<name>A0AAF0UL01_SOLVR</name>
<dbReference type="AlphaFoldDB" id="A0AAF0UL01"/>